<evidence type="ECO:0008006" key="3">
    <source>
        <dbReference type="Google" id="ProtNLM"/>
    </source>
</evidence>
<sequence length="116" mass="13319">MIDKRLKDLAQITDLAYQAQAQKSQALLRQDAQIQSALVQITQAEQSRAMELRSASNLDAATRARADIHWQLWLERQKAQLNQKRTEIRLKLEEERHATALAFGRKTVAEKLAKKI</sequence>
<dbReference type="RefSeq" id="WP_174136912.1">
    <property type="nucleotide sequence ID" value="NZ_JABUFE010000003.1"/>
</dbReference>
<reference evidence="1 2" key="1">
    <citation type="submission" date="2020-06" db="EMBL/GenBank/DDBJ databases">
        <title>Sulfitobacter algicola sp. nov., isolated from green algae.</title>
        <authorList>
            <person name="Wang C."/>
        </authorList>
    </citation>
    <scope>NUCLEOTIDE SEQUENCE [LARGE SCALE GENOMIC DNA]</scope>
    <source>
        <strain evidence="1 2">1151</strain>
    </source>
</reference>
<organism evidence="1 2">
    <name type="scientific">Parasulfitobacter algicola</name>
    <dbReference type="NCBI Taxonomy" id="2614809"/>
    <lineage>
        <taxon>Bacteria</taxon>
        <taxon>Pseudomonadati</taxon>
        <taxon>Pseudomonadota</taxon>
        <taxon>Alphaproteobacteria</taxon>
        <taxon>Rhodobacterales</taxon>
        <taxon>Roseobacteraceae</taxon>
        <taxon>Parasulfitobacter</taxon>
    </lineage>
</organism>
<protein>
    <recommendedName>
        <fullName evidence="3">Flagellar export protein FliJ</fullName>
    </recommendedName>
</protein>
<proteinExistence type="predicted"/>
<comment type="caution">
    <text evidence="1">The sequence shown here is derived from an EMBL/GenBank/DDBJ whole genome shotgun (WGS) entry which is preliminary data.</text>
</comment>
<evidence type="ECO:0000313" key="1">
    <source>
        <dbReference type="EMBL" id="NSX54670.1"/>
    </source>
</evidence>
<dbReference type="Proteomes" id="UP000777935">
    <property type="component" value="Unassembled WGS sequence"/>
</dbReference>
<dbReference type="EMBL" id="JABUFE010000003">
    <property type="protein sequence ID" value="NSX54670.1"/>
    <property type="molecule type" value="Genomic_DNA"/>
</dbReference>
<name>A0ABX2IUC5_9RHOB</name>
<evidence type="ECO:0000313" key="2">
    <source>
        <dbReference type="Proteomes" id="UP000777935"/>
    </source>
</evidence>
<keyword evidence="2" id="KW-1185">Reference proteome</keyword>
<accession>A0ABX2IUC5</accession>
<gene>
    <name evidence="1" type="ORF">HRQ87_07620</name>
</gene>